<dbReference type="InterPro" id="IPR047182">
    <property type="entry name" value="MRM1"/>
</dbReference>
<dbReference type="Pfam" id="PF00588">
    <property type="entry name" value="SpoU_methylase"/>
    <property type="match status" value="1"/>
</dbReference>
<dbReference type="InterPro" id="IPR047261">
    <property type="entry name" value="MRM1_MeTrfase_dom"/>
</dbReference>
<evidence type="ECO:0000256" key="6">
    <source>
        <dbReference type="ARBA" id="ARBA00022691"/>
    </source>
</evidence>
<dbReference type="EMBL" id="VJMH01006406">
    <property type="protein sequence ID" value="KAF0689877.1"/>
    <property type="molecule type" value="Genomic_DNA"/>
</dbReference>
<dbReference type="GO" id="GO:0003723">
    <property type="term" value="F:RNA binding"/>
    <property type="evidence" value="ECO:0007669"/>
    <property type="project" value="InterPro"/>
</dbReference>
<dbReference type="Pfam" id="PF08032">
    <property type="entry name" value="SpoU_sub_bind"/>
    <property type="match status" value="1"/>
</dbReference>
<reference evidence="12" key="2">
    <citation type="submission" date="2019-06" db="EMBL/GenBank/DDBJ databases">
        <title>Genomics analysis of Aphanomyces spp. identifies a new class of oomycete effector associated with host adaptation.</title>
        <authorList>
            <person name="Gaulin E."/>
        </authorList>
    </citation>
    <scope>NUCLEOTIDE SEQUENCE</scope>
    <source>
        <strain evidence="12">CBS 578.67</strain>
    </source>
</reference>
<comment type="subcellular location">
    <subcellularLocation>
        <location evidence="1">Mitochondrion</location>
    </subcellularLocation>
</comment>
<evidence type="ECO:0000313" key="13">
    <source>
        <dbReference type="EMBL" id="VFT95433.1"/>
    </source>
</evidence>
<dbReference type="AlphaFoldDB" id="A0A485LB56"/>
<evidence type="ECO:0000256" key="9">
    <source>
        <dbReference type="ARBA" id="ARBA00034881"/>
    </source>
</evidence>
<dbReference type="SUPFAM" id="SSF55315">
    <property type="entry name" value="L30e-like"/>
    <property type="match status" value="1"/>
</dbReference>
<evidence type="ECO:0000313" key="14">
    <source>
        <dbReference type="Proteomes" id="UP000332933"/>
    </source>
</evidence>
<evidence type="ECO:0000256" key="4">
    <source>
        <dbReference type="ARBA" id="ARBA00022603"/>
    </source>
</evidence>
<dbReference type="InterPro" id="IPR029026">
    <property type="entry name" value="tRNA_m1G_MTases_N"/>
</dbReference>
<feature type="compositionally biased region" description="Basic and acidic residues" evidence="10">
    <location>
        <begin position="66"/>
        <end position="85"/>
    </location>
</feature>
<dbReference type="InterPro" id="IPR029028">
    <property type="entry name" value="Alpha/beta_knot_MTases"/>
</dbReference>
<keyword evidence="5" id="KW-0808">Transferase</keyword>
<keyword evidence="3" id="KW-0698">rRNA processing</keyword>
<name>A0A485LB56_9STRA</name>
<dbReference type="NCBIfam" id="TIGR00186">
    <property type="entry name" value="rRNA_methyl_3"/>
    <property type="match status" value="1"/>
</dbReference>
<feature type="domain" description="RNA 2-O ribose methyltransferase substrate binding" evidence="11">
    <location>
        <begin position="96"/>
        <end position="185"/>
    </location>
</feature>
<proteinExistence type="inferred from homology"/>
<keyword evidence="6" id="KW-0949">S-adenosyl-L-methionine</keyword>
<dbReference type="Gene3D" id="3.40.1280.10">
    <property type="match status" value="1"/>
</dbReference>
<keyword evidence="8" id="KW-0496">Mitochondrion</keyword>
<dbReference type="SMART" id="SM00967">
    <property type="entry name" value="SpoU_sub_bind"/>
    <property type="match status" value="1"/>
</dbReference>
<evidence type="ECO:0000256" key="3">
    <source>
        <dbReference type="ARBA" id="ARBA00022552"/>
    </source>
</evidence>
<protein>
    <recommendedName>
        <fullName evidence="9">rRNA methyltransferase 1, mitochondrial</fullName>
    </recommendedName>
</protein>
<evidence type="ECO:0000256" key="10">
    <source>
        <dbReference type="SAM" id="MobiDB-lite"/>
    </source>
</evidence>
<reference evidence="13 14" key="1">
    <citation type="submission" date="2019-03" db="EMBL/GenBank/DDBJ databases">
        <authorList>
            <person name="Gaulin E."/>
            <person name="Dumas B."/>
        </authorList>
    </citation>
    <scope>NUCLEOTIDE SEQUENCE [LARGE SCALE GENOMIC DNA]</scope>
    <source>
        <strain evidence="13">CBS 568.67</strain>
    </source>
</reference>
<keyword evidence="4" id="KW-0489">Methyltransferase</keyword>
<feature type="compositionally biased region" description="Polar residues" evidence="10">
    <location>
        <begin position="53"/>
        <end position="64"/>
    </location>
</feature>
<keyword evidence="14" id="KW-1185">Reference proteome</keyword>
<dbReference type="InterPro" id="IPR004441">
    <property type="entry name" value="rRNA_MeTrfase_TrmH"/>
</dbReference>
<comment type="similarity">
    <text evidence="2">Belongs to the class IV-like SAM-binding methyltransferase superfamily. RNA methyltransferase TrmH family.</text>
</comment>
<dbReference type="InterPro" id="IPR029064">
    <property type="entry name" value="Ribosomal_eL30-like_sf"/>
</dbReference>
<evidence type="ECO:0000256" key="1">
    <source>
        <dbReference type="ARBA" id="ARBA00004173"/>
    </source>
</evidence>
<dbReference type="PANTHER" id="PTHR46103">
    <property type="entry name" value="RRNA METHYLTRANSFERASE 1, MITOCHONDRIAL"/>
    <property type="match status" value="1"/>
</dbReference>
<dbReference type="Proteomes" id="UP000332933">
    <property type="component" value="Unassembled WGS sequence"/>
</dbReference>
<keyword evidence="7" id="KW-0809">Transit peptide</keyword>
<organism evidence="13 14">
    <name type="scientific">Aphanomyces stellatus</name>
    <dbReference type="NCBI Taxonomy" id="120398"/>
    <lineage>
        <taxon>Eukaryota</taxon>
        <taxon>Sar</taxon>
        <taxon>Stramenopiles</taxon>
        <taxon>Oomycota</taxon>
        <taxon>Saprolegniomycetes</taxon>
        <taxon>Saprolegniales</taxon>
        <taxon>Verrucalvaceae</taxon>
        <taxon>Aphanomyces</taxon>
    </lineage>
</organism>
<gene>
    <name evidence="13" type="primary">Aste57867_18698</name>
    <name evidence="12" type="ORF">As57867_018635</name>
    <name evidence="13" type="ORF">ASTE57867_18698</name>
</gene>
<evidence type="ECO:0000259" key="11">
    <source>
        <dbReference type="SMART" id="SM00967"/>
    </source>
</evidence>
<accession>A0A485LB56</accession>
<dbReference type="EMBL" id="CAADRA010006427">
    <property type="protein sequence ID" value="VFT95433.1"/>
    <property type="molecule type" value="Genomic_DNA"/>
</dbReference>
<evidence type="ECO:0000313" key="12">
    <source>
        <dbReference type="EMBL" id="KAF0689877.1"/>
    </source>
</evidence>
<dbReference type="GO" id="GO:0005739">
    <property type="term" value="C:mitochondrion"/>
    <property type="evidence" value="ECO:0007669"/>
    <property type="project" value="UniProtKB-SubCell"/>
</dbReference>
<dbReference type="OrthoDB" id="270651at2759"/>
<dbReference type="CDD" id="cd18105">
    <property type="entry name" value="SpoU-like_MRM1"/>
    <property type="match status" value="1"/>
</dbReference>
<dbReference type="InterPro" id="IPR013123">
    <property type="entry name" value="SpoU_subst-bd"/>
</dbReference>
<feature type="region of interest" description="Disordered" evidence="10">
    <location>
        <begin position="1"/>
        <end position="97"/>
    </location>
</feature>
<evidence type="ECO:0000256" key="7">
    <source>
        <dbReference type="ARBA" id="ARBA00022946"/>
    </source>
</evidence>
<dbReference type="SUPFAM" id="SSF75217">
    <property type="entry name" value="alpha/beta knot"/>
    <property type="match status" value="1"/>
</dbReference>
<dbReference type="InterPro" id="IPR001537">
    <property type="entry name" value="SpoU_MeTrfase"/>
</dbReference>
<sequence length="357" mass="38252">MLRILGRSFTTRSWRGGASSDAGRSWRGGNSDVSRSWKSREGGGGASADNGRSWKSNNADSSRSWKGREGGGSKRSFDFKRKSEPSEAAPVVPGEPLHGIHGVRQALRCNMRTFHQLMLRDTNGQSAAAAKKASAEDDKHLKEIKALALEYGIPVTYESKWTLNHVTEDKPHQGVVLFADPVALPLFDAQEPPVMAEGSRPPVILALDEIHDAQNFGAVLRSAYFLGAHAVLTSTRNNAPLSAAVLRASVGASEVLAHECRLFETPNMHQALATSQQLGWTVVGACSGAKAISSAAYDLSKPTILVVGNEHRGLKPVIRRCCDDILTIPGGAQDDTSAVDSLNVSVATGILLYQLLH</sequence>
<dbReference type="PANTHER" id="PTHR46103:SF1">
    <property type="entry name" value="RRNA METHYLTRANSFERASE 1, MITOCHONDRIAL"/>
    <property type="match status" value="1"/>
</dbReference>
<evidence type="ECO:0000256" key="5">
    <source>
        <dbReference type="ARBA" id="ARBA00022679"/>
    </source>
</evidence>
<dbReference type="Gene3D" id="3.30.1330.30">
    <property type="match status" value="1"/>
</dbReference>
<evidence type="ECO:0000256" key="2">
    <source>
        <dbReference type="ARBA" id="ARBA00007228"/>
    </source>
</evidence>
<dbReference type="GO" id="GO:0016435">
    <property type="term" value="F:rRNA (guanine) methyltransferase activity"/>
    <property type="evidence" value="ECO:0007669"/>
    <property type="project" value="TreeGrafter"/>
</dbReference>
<evidence type="ECO:0000256" key="8">
    <source>
        <dbReference type="ARBA" id="ARBA00023128"/>
    </source>
</evidence>